<protein>
    <recommendedName>
        <fullName evidence="2">Endonuclease/exonuclease/phosphatase domain-containing protein</fullName>
    </recommendedName>
</protein>
<keyword evidence="1" id="KW-1133">Transmembrane helix</keyword>
<dbReference type="EMBL" id="JAATOP010000005">
    <property type="protein sequence ID" value="NIY72639.1"/>
    <property type="molecule type" value="Genomic_DNA"/>
</dbReference>
<dbReference type="SUPFAM" id="SSF56219">
    <property type="entry name" value="DNase I-like"/>
    <property type="match status" value="1"/>
</dbReference>
<name>A0ABX0W0C4_9RHOB</name>
<feature type="transmembrane region" description="Helical" evidence="1">
    <location>
        <begin position="57"/>
        <end position="73"/>
    </location>
</feature>
<reference evidence="3 4" key="1">
    <citation type="submission" date="2020-03" db="EMBL/GenBank/DDBJ databases">
        <title>Bacterial isolates of synthetic phycosphere.</title>
        <authorList>
            <person name="Fu H."/>
            <person name="Moran M.A."/>
        </authorList>
    </citation>
    <scope>NUCLEOTIDE SEQUENCE [LARGE SCALE GENOMIC DNA]</scope>
    <source>
        <strain evidence="3 4">HF1</strain>
    </source>
</reference>
<dbReference type="Proteomes" id="UP000709466">
    <property type="component" value="Unassembled WGS sequence"/>
</dbReference>
<proteinExistence type="predicted"/>
<evidence type="ECO:0000313" key="4">
    <source>
        <dbReference type="Proteomes" id="UP000709466"/>
    </source>
</evidence>
<organism evidence="3 4">
    <name type="scientific">Marivivens donghaensis</name>
    <dbReference type="NCBI Taxonomy" id="1699413"/>
    <lineage>
        <taxon>Bacteria</taxon>
        <taxon>Pseudomonadati</taxon>
        <taxon>Pseudomonadota</taxon>
        <taxon>Alphaproteobacteria</taxon>
        <taxon>Rhodobacterales</taxon>
        <taxon>Paracoccaceae</taxon>
        <taxon>Marivivens group</taxon>
        <taxon>Marivivens</taxon>
    </lineage>
</organism>
<keyword evidence="4" id="KW-1185">Reference proteome</keyword>
<sequence length="294" mass="31533">MRIFTLLVAVAGLVVLGATHLGRIWPLADSLAVGRLVLYAVGLLVMIALLMQRQRKMAGVVLLAVAVSAIVTYRDNSGGAVAMPGPLTLYQKNMLWNGETPDMIVKDIRASGADFVTLQEVSSLNRDALAALNGKYPYQASCASQGNGGIMILSRFPLMTSDLDCSAGSGLIVSQATLADGSQLWVASVHLNWPYPFSQDVQINKIEHGLRQLDGPVVLGGDFNMVAWGASVQRVAEAAESTRVGGYWQTFRGFGDRIPLAIDHVMVPEGWHGVAQIRDPLGSDHNGLLVHFGR</sequence>
<keyword evidence="1" id="KW-0472">Membrane</keyword>
<dbReference type="Gene3D" id="3.60.10.10">
    <property type="entry name" value="Endonuclease/exonuclease/phosphatase"/>
    <property type="match status" value="1"/>
</dbReference>
<dbReference type="RefSeq" id="WP_167638016.1">
    <property type="nucleotide sequence ID" value="NZ_JAATOP010000005.1"/>
</dbReference>
<evidence type="ECO:0000313" key="3">
    <source>
        <dbReference type="EMBL" id="NIY72639.1"/>
    </source>
</evidence>
<dbReference type="InterPro" id="IPR036691">
    <property type="entry name" value="Endo/exonu/phosph_ase_sf"/>
</dbReference>
<dbReference type="Pfam" id="PF03372">
    <property type="entry name" value="Exo_endo_phos"/>
    <property type="match status" value="1"/>
</dbReference>
<evidence type="ECO:0000259" key="2">
    <source>
        <dbReference type="Pfam" id="PF03372"/>
    </source>
</evidence>
<accession>A0ABX0W0C4</accession>
<evidence type="ECO:0000256" key="1">
    <source>
        <dbReference type="SAM" id="Phobius"/>
    </source>
</evidence>
<dbReference type="InterPro" id="IPR005135">
    <property type="entry name" value="Endo/exonuclease/phosphatase"/>
</dbReference>
<feature type="domain" description="Endonuclease/exonuclease/phosphatase" evidence="2">
    <location>
        <begin position="102"/>
        <end position="285"/>
    </location>
</feature>
<feature type="transmembrane region" description="Helical" evidence="1">
    <location>
        <begin position="33"/>
        <end position="50"/>
    </location>
</feature>
<comment type="caution">
    <text evidence="3">The sequence shown here is derived from an EMBL/GenBank/DDBJ whole genome shotgun (WGS) entry which is preliminary data.</text>
</comment>
<keyword evidence="1" id="KW-0812">Transmembrane</keyword>
<gene>
    <name evidence="3" type="ORF">HCZ30_09345</name>
</gene>